<proteinExistence type="inferred from homology"/>
<keyword evidence="11" id="KW-1185">Reference proteome</keyword>
<evidence type="ECO:0000256" key="2">
    <source>
        <dbReference type="ARBA" id="ARBA00008017"/>
    </source>
</evidence>
<evidence type="ECO:0000256" key="4">
    <source>
        <dbReference type="ARBA" id="ARBA00022692"/>
    </source>
</evidence>
<dbReference type="Pfam" id="PF00924">
    <property type="entry name" value="MS_channel_2nd"/>
    <property type="match status" value="1"/>
</dbReference>
<feature type="transmembrane region" description="Helical" evidence="7">
    <location>
        <begin position="101"/>
        <end position="122"/>
    </location>
</feature>
<dbReference type="Pfam" id="PF21082">
    <property type="entry name" value="MS_channel_3rd"/>
    <property type="match status" value="1"/>
</dbReference>
<dbReference type="Proteomes" id="UP001141183">
    <property type="component" value="Unassembled WGS sequence"/>
</dbReference>
<dbReference type="InterPro" id="IPR011014">
    <property type="entry name" value="MscS_channel_TM-2"/>
</dbReference>
<feature type="transmembrane region" description="Helical" evidence="7">
    <location>
        <begin position="159"/>
        <end position="179"/>
    </location>
</feature>
<comment type="subcellular location">
    <subcellularLocation>
        <location evidence="1">Cell membrane</location>
        <topology evidence="1">Multi-pass membrane protein</topology>
    </subcellularLocation>
</comment>
<feature type="domain" description="Mechanosensitive ion channel MscS" evidence="8">
    <location>
        <begin position="181"/>
        <end position="247"/>
    </location>
</feature>
<sequence>MKEIEDIFAELLKVSISKYIIAGIVIILALCINKYIVTKIFDYIIRIVKRTKTFADDSLVRALEKPIKLYIMLFSFYASLKIIDFDGLNVNAVTSDRLKKIFIVIVICYFFYNLTLENSFLYTRMHRNDGGNTIVFPFVSIIIRLVIIVIGISCIAREFGFTGFITGLGISGVAFALMAQDTFSNLFGGVIIVLDRPFAIGDWIQTSQVEGIVEDITFRSTRIRTFSMAVATVPNSKLANENIINWTQRKLRRIHFKFTIKFDTEVEKIKNCVNRIEELLKSHEKIDKDLIIVSFNELSTYGFGVFVYFYTNELNYTLYEKLKEEINMEILRILREEDVELMFLTFNFGNGLEHRGGNCETECTELESIRNITEEERGK</sequence>
<keyword evidence="5 7" id="KW-1133">Transmembrane helix</keyword>
<dbReference type="InterPro" id="IPR010920">
    <property type="entry name" value="LSM_dom_sf"/>
</dbReference>
<evidence type="ECO:0000256" key="6">
    <source>
        <dbReference type="ARBA" id="ARBA00023136"/>
    </source>
</evidence>
<dbReference type="SUPFAM" id="SSF50182">
    <property type="entry name" value="Sm-like ribonucleoproteins"/>
    <property type="match status" value="1"/>
</dbReference>
<comment type="caution">
    <text evidence="10">The sequence shown here is derived from an EMBL/GenBank/DDBJ whole genome shotgun (WGS) entry which is preliminary data.</text>
</comment>
<dbReference type="PANTHER" id="PTHR30566">
    <property type="entry name" value="YNAI-RELATED MECHANOSENSITIVE ION CHANNEL"/>
    <property type="match status" value="1"/>
</dbReference>
<keyword evidence="4 7" id="KW-0812">Transmembrane</keyword>
<evidence type="ECO:0000256" key="1">
    <source>
        <dbReference type="ARBA" id="ARBA00004651"/>
    </source>
</evidence>
<protein>
    <submittedName>
        <fullName evidence="10">Mechanosensitive ion channel family protein</fullName>
    </submittedName>
</protein>
<evidence type="ECO:0000256" key="7">
    <source>
        <dbReference type="SAM" id="Phobius"/>
    </source>
</evidence>
<accession>A0A9X4B116</accession>
<evidence type="ECO:0000256" key="5">
    <source>
        <dbReference type="ARBA" id="ARBA00022989"/>
    </source>
</evidence>
<organism evidence="10 11">
    <name type="scientific">Clostridium tertium</name>
    <dbReference type="NCBI Taxonomy" id="1559"/>
    <lineage>
        <taxon>Bacteria</taxon>
        <taxon>Bacillati</taxon>
        <taxon>Bacillota</taxon>
        <taxon>Clostridia</taxon>
        <taxon>Eubacteriales</taxon>
        <taxon>Clostridiaceae</taxon>
        <taxon>Clostridium</taxon>
    </lineage>
</organism>
<gene>
    <name evidence="10" type="ORF">NE398_00600</name>
</gene>
<dbReference type="InterPro" id="IPR011066">
    <property type="entry name" value="MscS_channel_C_sf"/>
</dbReference>
<evidence type="ECO:0000313" key="10">
    <source>
        <dbReference type="EMBL" id="MDC4238673.1"/>
    </source>
</evidence>
<dbReference type="EMBL" id="JAMRYU010000001">
    <property type="protein sequence ID" value="MDC4238673.1"/>
    <property type="molecule type" value="Genomic_DNA"/>
</dbReference>
<feature type="domain" description="Mechanosensitive ion channel MscS C-terminal" evidence="9">
    <location>
        <begin position="256"/>
        <end position="340"/>
    </location>
</feature>
<feature type="transmembrane region" description="Helical" evidence="7">
    <location>
        <begin position="134"/>
        <end position="153"/>
    </location>
</feature>
<reference evidence="10" key="1">
    <citation type="submission" date="2022-05" db="EMBL/GenBank/DDBJ databases">
        <title>Draft genome sequence of Clostridium tertium strain CP3 isolated from Peru.</title>
        <authorList>
            <person name="Hurtado R."/>
            <person name="Lima L."/>
            <person name="Sousa T."/>
            <person name="Jaiswal A.K."/>
            <person name="Tiwari S."/>
            <person name="Maturrano L."/>
            <person name="Brenig B."/>
            <person name="Azevedo V."/>
        </authorList>
    </citation>
    <scope>NUCLEOTIDE SEQUENCE</scope>
    <source>
        <strain evidence="10">CP3</strain>
    </source>
</reference>
<evidence type="ECO:0000259" key="9">
    <source>
        <dbReference type="Pfam" id="PF21082"/>
    </source>
</evidence>
<dbReference type="SUPFAM" id="SSF82861">
    <property type="entry name" value="Mechanosensitive channel protein MscS (YggB), transmembrane region"/>
    <property type="match status" value="1"/>
</dbReference>
<keyword evidence="3" id="KW-1003">Cell membrane</keyword>
<dbReference type="GO" id="GO:0055085">
    <property type="term" value="P:transmembrane transport"/>
    <property type="evidence" value="ECO:0007669"/>
    <property type="project" value="InterPro"/>
</dbReference>
<evidence type="ECO:0000259" key="8">
    <source>
        <dbReference type="Pfam" id="PF00924"/>
    </source>
</evidence>
<name>A0A9X4B116_9CLOT</name>
<dbReference type="RefSeq" id="WP_008680334.1">
    <property type="nucleotide sequence ID" value="NZ_BAAACM010000002.1"/>
</dbReference>
<dbReference type="InterPro" id="IPR006685">
    <property type="entry name" value="MscS_channel_2nd"/>
</dbReference>
<comment type="similarity">
    <text evidence="2">Belongs to the MscS (TC 1.A.23) family.</text>
</comment>
<dbReference type="GeneID" id="93042443"/>
<dbReference type="InterPro" id="IPR049278">
    <property type="entry name" value="MS_channel_C"/>
</dbReference>
<feature type="transmembrane region" description="Helical" evidence="7">
    <location>
        <begin position="19"/>
        <end position="37"/>
    </location>
</feature>
<dbReference type="Gene3D" id="3.30.70.100">
    <property type="match status" value="1"/>
</dbReference>
<evidence type="ECO:0000256" key="3">
    <source>
        <dbReference type="ARBA" id="ARBA00022475"/>
    </source>
</evidence>
<dbReference type="PANTHER" id="PTHR30566:SF5">
    <property type="entry name" value="MECHANOSENSITIVE ION CHANNEL PROTEIN 1, MITOCHONDRIAL-RELATED"/>
    <property type="match status" value="1"/>
</dbReference>
<dbReference type="InterPro" id="IPR023408">
    <property type="entry name" value="MscS_beta-dom_sf"/>
</dbReference>
<dbReference type="SUPFAM" id="SSF82689">
    <property type="entry name" value="Mechanosensitive channel protein MscS (YggB), C-terminal domain"/>
    <property type="match status" value="1"/>
</dbReference>
<evidence type="ECO:0000313" key="11">
    <source>
        <dbReference type="Proteomes" id="UP001141183"/>
    </source>
</evidence>
<keyword evidence="6 7" id="KW-0472">Membrane</keyword>
<dbReference type="Gene3D" id="2.30.30.60">
    <property type="match status" value="1"/>
</dbReference>
<dbReference type="AlphaFoldDB" id="A0A9X4B116"/>
<dbReference type="Gene3D" id="1.10.287.1260">
    <property type="match status" value="1"/>
</dbReference>
<dbReference type="GO" id="GO:0005886">
    <property type="term" value="C:plasma membrane"/>
    <property type="evidence" value="ECO:0007669"/>
    <property type="project" value="UniProtKB-SubCell"/>
</dbReference>